<evidence type="ECO:0000256" key="5">
    <source>
        <dbReference type="ARBA" id="ARBA00022989"/>
    </source>
</evidence>
<name>A0A250L1B3_9GAMM</name>
<evidence type="ECO:0000313" key="10">
    <source>
        <dbReference type="EMBL" id="BBA35959.1"/>
    </source>
</evidence>
<dbReference type="GO" id="GO:0044874">
    <property type="term" value="P:lipoprotein localization to outer membrane"/>
    <property type="evidence" value="ECO:0007669"/>
    <property type="project" value="TreeGrafter"/>
</dbReference>
<dbReference type="AlphaFoldDB" id="A0A250L1B3"/>
<reference evidence="10 11" key="1">
    <citation type="submission" date="2016-12" db="EMBL/GenBank/DDBJ databases">
        <title>Genome sequencing of Methylocaldum marinum.</title>
        <authorList>
            <person name="Takeuchi M."/>
            <person name="Kamagata Y."/>
            <person name="Hiraoka S."/>
            <person name="Oshima K."/>
            <person name="Hattori M."/>
            <person name="Iwasaki W."/>
        </authorList>
    </citation>
    <scope>NUCLEOTIDE SEQUENCE [LARGE SCALE GENOMIC DNA]</scope>
    <source>
        <strain evidence="10 11">S8</strain>
    </source>
</reference>
<keyword evidence="6 7" id="KW-0472">Membrane</keyword>
<dbReference type="Pfam" id="PF12704">
    <property type="entry name" value="MacB_PCD"/>
    <property type="match status" value="1"/>
</dbReference>
<evidence type="ECO:0000256" key="4">
    <source>
        <dbReference type="ARBA" id="ARBA00022692"/>
    </source>
</evidence>
<feature type="domain" description="ABC3 transporter permease C-terminal" evidence="8">
    <location>
        <begin position="272"/>
        <end position="394"/>
    </location>
</feature>
<organism evidence="10 11">
    <name type="scientific">Methylocaldum marinum</name>
    <dbReference type="NCBI Taxonomy" id="1432792"/>
    <lineage>
        <taxon>Bacteria</taxon>
        <taxon>Pseudomonadati</taxon>
        <taxon>Pseudomonadota</taxon>
        <taxon>Gammaproteobacteria</taxon>
        <taxon>Methylococcales</taxon>
        <taxon>Methylococcaceae</taxon>
        <taxon>Methylocaldum</taxon>
    </lineage>
</organism>
<dbReference type="OrthoDB" id="9770036at2"/>
<dbReference type="GO" id="GO:0098797">
    <property type="term" value="C:plasma membrane protein complex"/>
    <property type="evidence" value="ECO:0007669"/>
    <property type="project" value="TreeGrafter"/>
</dbReference>
<feature type="transmembrane region" description="Helical" evidence="7">
    <location>
        <begin position="267"/>
        <end position="290"/>
    </location>
</feature>
<sequence>MVRFVFHNIFRQITRTFLTLAAIVLGVVSLIIVGGFVADIFVQLQENTIHSQLGHIQIYKQGYTTFGRKEPYHYVLEQPEAIAKELAGWHEVSEVMMRLNFTGLANNGRADFPIFGEGVEPDKEARLGTSLAIHAGRQLTDADGFGILLGQGVAKALNLNPGDYVTLLANTPEGALNSIEFQVIGIFQTFSKEYDERAVRIPLSAAQELMAATAVHSLVILLSDTADTDSALHRLGRWLPAETYEIKAWYELADFYRKTVDLYERQFGVLKIIILVMVLLSVGNSVNMAIYERTGEFGTLMALGRRSGDIIKIILLEYALLGLMGSVLGIIIGVVIAYIASGVGIPMPPPPNADMGYTASVRIVPSVILAAFLVGVLATIMAAVLPSRRAAKLQIVEALRSNI</sequence>
<keyword evidence="4 7" id="KW-0812">Transmembrane</keyword>
<evidence type="ECO:0000256" key="7">
    <source>
        <dbReference type="SAM" id="Phobius"/>
    </source>
</evidence>
<keyword evidence="5 7" id="KW-1133">Transmembrane helix</keyword>
<evidence type="ECO:0000313" key="11">
    <source>
        <dbReference type="Proteomes" id="UP000266313"/>
    </source>
</evidence>
<dbReference type="PANTHER" id="PTHR30489">
    <property type="entry name" value="LIPOPROTEIN-RELEASING SYSTEM TRANSMEMBRANE PROTEIN LOLE"/>
    <property type="match status" value="1"/>
</dbReference>
<feature type="transmembrane region" description="Helical" evidence="7">
    <location>
        <begin position="310"/>
        <end position="343"/>
    </location>
</feature>
<dbReference type="InterPro" id="IPR025857">
    <property type="entry name" value="MacB_PCD"/>
</dbReference>
<evidence type="ECO:0000256" key="2">
    <source>
        <dbReference type="ARBA" id="ARBA00005236"/>
    </source>
</evidence>
<keyword evidence="11" id="KW-1185">Reference proteome</keyword>
<feature type="transmembrane region" description="Helical" evidence="7">
    <location>
        <begin position="363"/>
        <end position="385"/>
    </location>
</feature>
<evidence type="ECO:0000259" key="8">
    <source>
        <dbReference type="Pfam" id="PF02687"/>
    </source>
</evidence>
<dbReference type="PANTHER" id="PTHR30489:SF0">
    <property type="entry name" value="LIPOPROTEIN-RELEASING SYSTEM TRANSMEMBRANE PROTEIN LOLE"/>
    <property type="match status" value="1"/>
</dbReference>
<dbReference type="Pfam" id="PF02687">
    <property type="entry name" value="FtsX"/>
    <property type="match status" value="1"/>
</dbReference>
<feature type="domain" description="MacB-like periplasmic core" evidence="9">
    <location>
        <begin position="16"/>
        <end position="235"/>
    </location>
</feature>
<comment type="similarity">
    <text evidence="2">Belongs to the ABC-4 integral membrane protein family. LolC/E subfamily.</text>
</comment>
<keyword evidence="3" id="KW-1003">Cell membrane</keyword>
<dbReference type="InterPro" id="IPR051447">
    <property type="entry name" value="Lipoprotein-release_system"/>
</dbReference>
<evidence type="ECO:0000256" key="3">
    <source>
        <dbReference type="ARBA" id="ARBA00022475"/>
    </source>
</evidence>
<evidence type="ECO:0000259" key="9">
    <source>
        <dbReference type="Pfam" id="PF12704"/>
    </source>
</evidence>
<gene>
    <name evidence="10" type="ORF">sS8_4028</name>
</gene>
<accession>A0A250L1B3</accession>
<dbReference type="Proteomes" id="UP000266313">
    <property type="component" value="Chromosome"/>
</dbReference>
<dbReference type="EMBL" id="AP017928">
    <property type="protein sequence ID" value="BBA35959.1"/>
    <property type="molecule type" value="Genomic_DNA"/>
</dbReference>
<evidence type="ECO:0000256" key="6">
    <source>
        <dbReference type="ARBA" id="ARBA00023136"/>
    </source>
</evidence>
<feature type="transmembrane region" description="Helical" evidence="7">
    <location>
        <begin position="20"/>
        <end position="42"/>
    </location>
</feature>
<comment type="subcellular location">
    <subcellularLocation>
        <location evidence="1">Cell membrane</location>
        <topology evidence="1">Multi-pass membrane protein</topology>
    </subcellularLocation>
</comment>
<dbReference type="InterPro" id="IPR003838">
    <property type="entry name" value="ABC3_permease_C"/>
</dbReference>
<evidence type="ECO:0000256" key="1">
    <source>
        <dbReference type="ARBA" id="ARBA00004651"/>
    </source>
</evidence>
<dbReference type="KEGG" id="mmai:sS8_4028"/>
<protein>
    <submittedName>
        <fullName evidence="10">DUF214</fullName>
    </submittedName>
</protein>
<proteinExistence type="inferred from homology"/>